<dbReference type="EMBL" id="CP009285">
    <property type="protein sequence ID" value="AIQ60372.1"/>
    <property type="molecule type" value="Genomic_DNA"/>
</dbReference>
<name>A0A089LHQ0_PAEBO</name>
<organism evidence="1 2">
    <name type="scientific">Paenibacillus borealis</name>
    <dbReference type="NCBI Taxonomy" id="160799"/>
    <lineage>
        <taxon>Bacteria</taxon>
        <taxon>Bacillati</taxon>
        <taxon>Bacillota</taxon>
        <taxon>Bacilli</taxon>
        <taxon>Bacillales</taxon>
        <taxon>Paenibacillaceae</taxon>
        <taxon>Paenibacillus</taxon>
    </lineage>
</organism>
<sequence>MFLLYRRRSVMKMSIGQTIEMIYLDKAGKITQRKIEVHGIRDGRIRATCLSTGLPRVFLMDSILSWHPVRGQKYA</sequence>
<reference evidence="1" key="1">
    <citation type="submission" date="2014-08" db="EMBL/GenBank/DDBJ databases">
        <title>Comparative genomics of the Paenibacillus odorifer group.</title>
        <authorList>
            <person name="den Bakker H.C."/>
            <person name="Tsai Y.-C.Y.-C."/>
            <person name="Martin N."/>
            <person name="Korlach J."/>
            <person name="Wiedmann M."/>
        </authorList>
    </citation>
    <scope>NUCLEOTIDE SEQUENCE [LARGE SCALE GENOMIC DNA]</scope>
    <source>
        <strain evidence="1">DSM 13188</strain>
    </source>
</reference>
<dbReference type="Proteomes" id="UP000029518">
    <property type="component" value="Chromosome"/>
</dbReference>
<evidence type="ECO:0000313" key="2">
    <source>
        <dbReference type="Proteomes" id="UP000029518"/>
    </source>
</evidence>
<accession>A0A089LHQ0</accession>
<keyword evidence="2" id="KW-1185">Reference proteome</keyword>
<evidence type="ECO:0000313" key="1">
    <source>
        <dbReference type="EMBL" id="AIQ60372.1"/>
    </source>
</evidence>
<evidence type="ECO:0008006" key="3">
    <source>
        <dbReference type="Google" id="ProtNLM"/>
    </source>
</evidence>
<dbReference type="KEGG" id="pbd:PBOR_28050"/>
<protein>
    <recommendedName>
        <fullName evidence="3">WYL domain-containing protein</fullName>
    </recommendedName>
</protein>
<dbReference type="AlphaFoldDB" id="A0A089LHQ0"/>
<gene>
    <name evidence="1" type="ORF">PBOR_28050</name>
</gene>
<proteinExistence type="predicted"/>
<dbReference type="HOGENOM" id="CLU_181292_1_0_9"/>